<name>A0A2T0A9E6_RHOTO</name>
<gene>
    <name evidence="2" type="ORF">AAT19DRAFT_14994</name>
</gene>
<evidence type="ECO:0000313" key="3">
    <source>
        <dbReference type="Proteomes" id="UP000239560"/>
    </source>
</evidence>
<comment type="caution">
    <text evidence="2">The sequence shown here is derived from an EMBL/GenBank/DDBJ whole genome shotgun (WGS) entry which is preliminary data.</text>
</comment>
<dbReference type="AlphaFoldDB" id="A0A2T0A9E6"/>
<reference evidence="2 3" key="1">
    <citation type="journal article" date="2018" name="Elife">
        <title>Functional genomics of lipid metabolism in the oleaginous yeast Rhodosporidium toruloides.</title>
        <authorList>
            <person name="Coradetti S.T."/>
            <person name="Pinel D."/>
            <person name="Geiselman G."/>
            <person name="Ito M."/>
            <person name="Mondo S."/>
            <person name="Reilly M.C."/>
            <person name="Cheng Y.F."/>
            <person name="Bauer S."/>
            <person name="Grigoriev I."/>
            <person name="Gladden J.M."/>
            <person name="Simmons B.A."/>
            <person name="Brem R."/>
            <person name="Arkin A.P."/>
            <person name="Skerker J.M."/>
        </authorList>
    </citation>
    <scope>NUCLEOTIDE SEQUENCE [LARGE SCALE GENOMIC DNA]</scope>
    <source>
        <strain evidence="2 3">NBRC 0880</strain>
    </source>
</reference>
<dbReference type="Proteomes" id="UP000239560">
    <property type="component" value="Unassembled WGS sequence"/>
</dbReference>
<feature type="region of interest" description="Disordered" evidence="1">
    <location>
        <begin position="1"/>
        <end position="74"/>
    </location>
</feature>
<evidence type="ECO:0000256" key="1">
    <source>
        <dbReference type="SAM" id="MobiDB-lite"/>
    </source>
</evidence>
<sequence length="250" mass="27042">MTTASRPSLPRVGAFSRPAPAEATSQPAPVSTSPKSERFIPSLPNHPRPRPPSAFRVAPTSQPEALPPAQDAQTSVEKHVERVRKEQDVKRAALVEAKAGKKRRVSVSSYCATARILGSTHFVLLVLQDDTTALVVSVKPTSPEEVPVPPADPLAAYLSSLSPNFPFHQYLYLFHRQSLTTPWQLLELAHADPDALQLLARHLSFCAGCGDPDGGKPIGSGCMAMPEVWVGRLMTLLKAQAVEVYGTKRT</sequence>
<dbReference type="EMBL" id="LCTV02000006">
    <property type="protein sequence ID" value="PRQ74641.1"/>
    <property type="molecule type" value="Genomic_DNA"/>
</dbReference>
<organism evidence="2 3">
    <name type="scientific">Rhodotorula toruloides</name>
    <name type="common">Yeast</name>
    <name type="synonym">Rhodosporidium toruloides</name>
    <dbReference type="NCBI Taxonomy" id="5286"/>
    <lineage>
        <taxon>Eukaryota</taxon>
        <taxon>Fungi</taxon>
        <taxon>Dikarya</taxon>
        <taxon>Basidiomycota</taxon>
        <taxon>Pucciniomycotina</taxon>
        <taxon>Microbotryomycetes</taxon>
        <taxon>Sporidiobolales</taxon>
        <taxon>Sporidiobolaceae</taxon>
        <taxon>Rhodotorula</taxon>
    </lineage>
</organism>
<proteinExistence type="predicted"/>
<accession>A0A2T0A9E6</accession>
<protein>
    <submittedName>
        <fullName evidence="2">Uncharacterized protein</fullName>
    </submittedName>
</protein>
<evidence type="ECO:0000313" key="2">
    <source>
        <dbReference type="EMBL" id="PRQ74641.1"/>
    </source>
</evidence>
<feature type="compositionally biased region" description="Polar residues" evidence="1">
    <location>
        <begin position="23"/>
        <end position="34"/>
    </location>
</feature>